<protein>
    <submittedName>
        <fullName evidence="7">Carbohydrate kinase</fullName>
    </submittedName>
</protein>
<proteinExistence type="inferred from homology"/>
<dbReference type="InterPro" id="IPR043129">
    <property type="entry name" value="ATPase_NBD"/>
</dbReference>
<dbReference type="Proteomes" id="UP001078443">
    <property type="component" value="Unassembled WGS sequence"/>
</dbReference>
<keyword evidence="2 4" id="KW-0808">Transferase</keyword>
<keyword evidence="8" id="KW-1185">Reference proteome</keyword>
<dbReference type="Gene3D" id="3.30.420.40">
    <property type="match status" value="2"/>
</dbReference>
<dbReference type="PANTHER" id="PTHR43095:SF3">
    <property type="entry name" value="L-XYLULOSE_3-KETO-L-GULONATE KINASE"/>
    <property type="match status" value="1"/>
</dbReference>
<dbReference type="SUPFAM" id="SSF53067">
    <property type="entry name" value="Actin-like ATPase domain"/>
    <property type="match status" value="2"/>
</dbReference>
<evidence type="ECO:0000256" key="4">
    <source>
        <dbReference type="RuleBase" id="RU003733"/>
    </source>
</evidence>
<evidence type="ECO:0000259" key="5">
    <source>
        <dbReference type="Pfam" id="PF00370"/>
    </source>
</evidence>
<dbReference type="RefSeq" id="WP_268039661.1">
    <property type="nucleotide sequence ID" value="NZ_JAPQER010000001.1"/>
</dbReference>
<dbReference type="InterPro" id="IPR018485">
    <property type="entry name" value="FGGY_C"/>
</dbReference>
<dbReference type="EMBL" id="JAPQER010000001">
    <property type="protein sequence ID" value="MCY6483413.1"/>
    <property type="molecule type" value="Genomic_DNA"/>
</dbReference>
<feature type="domain" description="Carbohydrate kinase FGGY N-terminal" evidence="5">
    <location>
        <begin position="5"/>
        <end position="251"/>
    </location>
</feature>
<dbReference type="InterPro" id="IPR018484">
    <property type="entry name" value="FGGY_N"/>
</dbReference>
<accession>A0ABT4D030</accession>
<evidence type="ECO:0000259" key="6">
    <source>
        <dbReference type="Pfam" id="PF02782"/>
    </source>
</evidence>
<sequence length="514" mass="57163">MEEKYLLGIDAGTSNVKAVLFGIDGEEKFISSRKNKIIRKHRTWTEQDMNLLWADLCDAIKEIIENNNIDSDSILGIGITGQGEGCWLIDAQGNPVRNAILWSDGRASNIAEEIKKDKKQSDKIKEITGSYPFQGATSIILKWLKENEPDDLRKAAYCFFCKDWLKYKLTGNISLEITDASTSILDLESKKNSSELMKILDIKEYEYLFADIIKPYELSGTISKDIAKLTGLSEGTPVAAGMMDVVASAVGMGAVKEGDSCTILGTTCCNEVVKSSYKNNTDNAFGFECHAVDNLYLNVIASMAGTPNLDWIINNFFIEEKKLAEEKNKNLYRILEEKIKDIPVGAGGVIYHPYISTGGERAPFSNPNARAQFFGISANSEKYHLLKAVYEGIALSIKDCLQGMNNSGKIYLGGGGAKSFYWAQIISDCTGKEVIISKGNEFAARGAALAAGVEIGIYKDIVNASLNTLKVKKCFIPEEKNNKKYEKIYKLYKELREVENNLWNVRKEIFHSEY</sequence>
<dbReference type="PIRSF" id="PIRSF000538">
    <property type="entry name" value="GlpK"/>
    <property type="match status" value="1"/>
</dbReference>
<dbReference type="GO" id="GO:0016301">
    <property type="term" value="F:kinase activity"/>
    <property type="evidence" value="ECO:0007669"/>
    <property type="project" value="UniProtKB-KW"/>
</dbReference>
<comment type="caution">
    <text evidence="7">The sequence shown here is derived from an EMBL/GenBank/DDBJ whole genome shotgun (WGS) entry which is preliminary data.</text>
</comment>
<evidence type="ECO:0000256" key="1">
    <source>
        <dbReference type="ARBA" id="ARBA00009156"/>
    </source>
</evidence>
<dbReference type="PANTHER" id="PTHR43095">
    <property type="entry name" value="SUGAR KINASE"/>
    <property type="match status" value="1"/>
</dbReference>
<evidence type="ECO:0000256" key="2">
    <source>
        <dbReference type="ARBA" id="ARBA00022679"/>
    </source>
</evidence>
<gene>
    <name evidence="7" type="ORF">OW763_03455</name>
</gene>
<comment type="similarity">
    <text evidence="1 4">Belongs to the FGGY kinase family.</text>
</comment>
<name>A0ABT4D030_9CLOT</name>
<keyword evidence="3 4" id="KW-0418">Kinase</keyword>
<dbReference type="InterPro" id="IPR000577">
    <property type="entry name" value="Carb_kinase_FGGY"/>
</dbReference>
<evidence type="ECO:0000313" key="7">
    <source>
        <dbReference type="EMBL" id="MCY6483413.1"/>
    </source>
</evidence>
<reference evidence="7" key="1">
    <citation type="submission" date="2022-12" db="EMBL/GenBank/DDBJ databases">
        <authorList>
            <person name="Wang J."/>
        </authorList>
    </citation>
    <scope>NUCLEOTIDE SEQUENCE</scope>
    <source>
        <strain evidence="7">HY-45-18</strain>
    </source>
</reference>
<dbReference type="InterPro" id="IPR050406">
    <property type="entry name" value="FGGY_Carb_Kinase"/>
</dbReference>
<dbReference type="Pfam" id="PF00370">
    <property type="entry name" value="FGGY_N"/>
    <property type="match status" value="1"/>
</dbReference>
<dbReference type="InterPro" id="IPR018483">
    <property type="entry name" value="Carb_kinase_FGGY_CS"/>
</dbReference>
<dbReference type="CDD" id="cd07802">
    <property type="entry name" value="ASKHA_NBD_FGGY_EcLyxK-like"/>
    <property type="match status" value="1"/>
</dbReference>
<evidence type="ECO:0000313" key="8">
    <source>
        <dbReference type="Proteomes" id="UP001078443"/>
    </source>
</evidence>
<organism evidence="7 8">
    <name type="scientific">Clostridium aestuarii</name>
    <dbReference type="NCBI Taxonomy" id="338193"/>
    <lineage>
        <taxon>Bacteria</taxon>
        <taxon>Bacillati</taxon>
        <taxon>Bacillota</taxon>
        <taxon>Clostridia</taxon>
        <taxon>Eubacteriales</taxon>
        <taxon>Clostridiaceae</taxon>
        <taxon>Clostridium</taxon>
    </lineage>
</organism>
<evidence type="ECO:0000256" key="3">
    <source>
        <dbReference type="ARBA" id="ARBA00022777"/>
    </source>
</evidence>
<feature type="domain" description="Carbohydrate kinase FGGY C-terminal" evidence="6">
    <location>
        <begin position="263"/>
        <end position="453"/>
    </location>
</feature>
<dbReference type="PROSITE" id="PS00445">
    <property type="entry name" value="FGGY_KINASES_2"/>
    <property type="match status" value="1"/>
</dbReference>
<dbReference type="Pfam" id="PF02782">
    <property type="entry name" value="FGGY_C"/>
    <property type="match status" value="1"/>
</dbReference>